<keyword evidence="3" id="KW-1185">Reference proteome</keyword>
<dbReference type="InterPro" id="IPR020843">
    <property type="entry name" value="ER"/>
</dbReference>
<evidence type="ECO:0000313" key="2">
    <source>
        <dbReference type="EMBL" id="KAA8909519.1"/>
    </source>
</evidence>
<dbReference type="SUPFAM" id="SSF50129">
    <property type="entry name" value="GroES-like"/>
    <property type="match status" value="1"/>
</dbReference>
<feature type="domain" description="Enoyl reductase (ER)" evidence="1">
    <location>
        <begin position="12"/>
        <end position="325"/>
    </location>
</feature>
<sequence>MKALQVTAYLPGPSALQVSTQPDPVPTADQYLISIRATACNFFDLLQIRGKYQHQPPLPWIAGSEFSGVVISAPKSTVRPLFPVGTRVFGAAQGGFATKVCAKEESLRPVPEGWSFKDAAGLFVTAPTSYAALVTRAKVQRGEWVLVHAGAGGVGLAAIQIAKGLGAKVVASASTEEKLEVCRRFGADAVVDYSRDGWVKEVNTLTGGQGVDVVYDPVGLVAKSLSCCNWNARVLVVGFAGGRIEEVKLNRVLLKNVSVVGIHWGLYATREPETVTTTWEGIFELVRKGQFKGTVFDGETFKGLKEVGRALQWLEGRRTWGKVVVEVDDEDEEKKARL</sequence>
<dbReference type="GO" id="GO:0016491">
    <property type="term" value="F:oxidoreductase activity"/>
    <property type="evidence" value="ECO:0007669"/>
    <property type="project" value="InterPro"/>
</dbReference>
<proteinExistence type="predicted"/>
<dbReference type="GO" id="GO:0008270">
    <property type="term" value="F:zinc ion binding"/>
    <property type="evidence" value="ECO:0007669"/>
    <property type="project" value="InterPro"/>
</dbReference>
<dbReference type="InterPro" id="IPR051397">
    <property type="entry name" value="Zn-ADH-like_protein"/>
</dbReference>
<dbReference type="Gene3D" id="3.40.50.720">
    <property type="entry name" value="NAD(P)-binding Rossmann-like Domain"/>
    <property type="match status" value="1"/>
</dbReference>
<dbReference type="OrthoDB" id="10257049at2759"/>
<dbReference type="InterPro" id="IPR013149">
    <property type="entry name" value="ADH-like_C"/>
</dbReference>
<dbReference type="InParanoid" id="A0A5J5F164"/>
<accession>A0A5J5F164</accession>
<dbReference type="SMART" id="SM00829">
    <property type="entry name" value="PKS_ER"/>
    <property type="match status" value="1"/>
</dbReference>
<evidence type="ECO:0000259" key="1">
    <source>
        <dbReference type="SMART" id="SM00829"/>
    </source>
</evidence>
<dbReference type="InterPro" id="IPR002364">
    <property type="entry name" value="Quin_OxRdtase/zeta-crystal_CS"/>
</dbReference>
<reference evidence="2 3" key="1">
    <citation type="submission" date="2019-09" db="EMBL/GenBank/DDBJ databases">
        <title>Draft genome of the ectomycorrhizal ascomycete Sphaerosporella brunnea.</title>
        <authorList>
            <consortium name="DOE Joint Genome Institute"/>
            <person name="Benucci G.M."/>
            <person name="Marozzi G."/>
            <person name="Antonielli L."/>
            <person name="Sanchez S."/>
            <person name="Marco P."/>
            <person name="Wang X."/>
            <person name="Falini L.B."/>
            <person name="Barry K."/>
            <person name="Haridas S."/>
            <person name="Lipzen A."/>
            <person name="Labutti K."/>
            <person name="Grigoriev I.V."/>
            <person name="Murat C."/>
            <person name="Martin F."/>
            <person name="Albertini E."/>
            <person name="Donnini D."/>
            <person name="Bonito G."/>
        </authorList>
    </citation>
    <scope>NUCLEOTIDE SEQUENCE [LARGE SCALE GENOMIC DNA]</scope>
    <source>
        <strain evidence="2 3">Sb_GMNB300</strain>
    </source>
</reference>
<dbReference type="GO" id="GO:0005739">
    <property type="term" value="C:mitochondrion"/>
    <property type="evidence" value="ECO:0007669"/>
    <property type="project" value="TreeGrafter"/>
</dbReference>
<dbReference type="Pfam" id="PF08240">
    <property type="entry name" value="ADH_N"/>
    <property type="match status" value="1"/>
</dbReference>
<dbReference type="Gene3D" id="3.90.180.10">
    <property type="entry name" value="Medium-chain alcohol dehydrogenases, catalytic domain"/>
    <property type="match status" value="1"/>
</dbReference>
<organism evidence="2 3">
    <name type="scientific">Sphaerosporella brunnea</name>
    <dbReference type="NCBI Taxonomy" id="1250544"/>
    <lineage>
        <taxon>Eukaryota</taxon>
        <taxon>Fungi</taxon>
        <taxon>Dikarya</taxon>
        <taxon>Ascomycota</taxon>
        <taxon>Pezizomycotina</taxon>
        <taxon>Pezizomycetes</taxon>
        <taxon>Pezizales</taxon>
        <taxon>Pyronemataceae</taxon>
        <taxon>Sphaerosporella</taxon>
    </lineage>
</organism>
<name>A0A5J5F164_9PEZI</name>
<dbReference type="PANTHER" id="PTHR43677:SF4">
    <property type="entry name" value="QUINONE OXIDOREDUCTASE-LIKE PROTEIN 2"/>
    <property type="match status" value="1"/>
</dbReference>
<dbReference type="InterPro" id="IPR036291">
    <property type="entry name" value="NAD(P)-bd_dom_sf"/>
</dbReference>
<evidence type="ECO:0000313" key="3">
    <source>
        <dbReference type="Proteomes" id="UP000326924"/>
    </source>
</evidence>
<dbReference type="AlphaFoldDB" id="A0A5J5F164"/>
<dbReference type="PANTHER" id="PTHR43677">
    <property type="entry name" value="SHORT-CHAIN DEHYDROGENASE/REDUCTASE"/>
    <property type="match status" value="1"/>
</dbReference>
<dbReference type="SUPFAM" id="SSF51735">
    <property type="entry name" value="NAD(P)-binding Rossmann-fold domains"/>
    <property type="match status" value="1"/>
</dbReference>
<comment type="caution">
    <text evidence="2">The sequence shown here is derived from an EMBL/GenBank/DDBJ whole genome shotgun (WGS) entry which is preliminary data.</text>
</comment>
<dbReference type="EMBL" id="VXIS01000056">
    <property type="protein sequence ID" value="KAA8909519.1"/>
    <property type="molecule type" value="Genomic_DNA"/>
</dbReference>
<dbReference type="Pfam" id="PF00107">
    <property type="entry name" value="ADH_zinc_N"/>
    <property type="match status" value="1"/>
</dbReference>
<dbReference type="Proteomes" id="UP000326924">
    <property type="component" value="Unassembled WGS sequence"/>
</dbReference>
<dbReference type="PROSITE" id="PS01162">
    <property type="entry name" value="QOR_ZETA_CRYSTAL"/>
    <property type="match status" value="1"/>
</dbReference>
<dbReference type="InterPro" id="IPR013154">
    <property type="entry name" value="ADH-like_N"/>
</dbReference>
<protein>
    <submittedName>
        <fullName evidence="2">NADPH2:quinone reductase</fullName>
    </submittedName>
</protein>
<gene>
    <name evidence="2" type="ORF">FN846DRAFT_941934</name>
</gene>
<dbReference type="CDD" id="cd08241">
    <property type="entry name" value="QOR1"/>
    <property type="match status" value="1"/>
</dbReference>
<dbReference type="InterPro" id="IPR011032">
    <property type="entry name" value="GroES-like_sf"/>
</dbReference>